<dbReference type="RefSeq" id="WP_272736868.1">
    <property type="nucleotide sequence ID" value="NZ_CP116942.1"/>
</dbReference>
<dbReference type="EMBL" id="CP116942">
    <property type="protein sequence ID" value="WCO67346.1"/>
    <property type="molecule type" value="Genomic_DNA"/>
</dbReference>
<evidence type="ECO:0000259" key="13">
    <source>
        <dbReference type="Pfam" id="PF13796"/>
    </source>
</evidence>
<evidence type="ECO:0000313" key="15">
    <source>
        <dbReference type="Proteomes" id="UP001216390"/>
    </source>
</evidence>
<evidence type="ECO:0000256" key="8">
    <source>
        <dbReference type="ARBA" id="ARBA00023012"/>
    </source>
</evidence>
<feature type="region of interest" description="Disordered" evidence="9">
    <location>
        <begin position="414"/>
        <end position="451"/>
    </location>
</feature>
<feature type="compositionally biased region" description="Low complexity" evidence="9">
    <location>
        <begin position="431"/>
        <end position="441"/>
    </location>
</feature>
<evidence type="ECO:0000256" key="2">
    <source>
        <dbReference type="ARBA" id="ARBA00012438"/>
    </source>
</evidence>
<keyword evidence="5" id="KW-0547">Nucleotide-binding</keyword>
<proteinExistence type="predicted"/>
<keyword evidence="6" id="KW-0418">Kinase</keyword>
<feature type="domain" description="Signal transduction histidine kinase subgroup 3 dimerisation and phosphoacceptor" evidence="12">
    <location>
        <begin position="242"/>
        <end position="309"/>
    </location>
</feature>
<comment type="catalytic activity">
    <reaction evidence="1">
        <text>ATP + protein L-histidine = ADP + protein N-phospho-L-histidine.</text>
        <dbReference type="EC" id="2.7.13.3"/>
    </reaction>
</comment>
<name>A0AAE9YGG2_9ACTN</name>
<dbReference type="EC" id="2.7.13.3" evidence="2"/>
<dbReference type="CDD" id="cd16917">
    <property type="entry name" value="HATPase_UhpB-NarQ-NarX-like"/>
    <property type="match status" value="1"/>
</dbReference>
<feature type="transmembrane region" description="Helical" evidence="10">
    <location>
        <begin position="180"/>
        <end position="198"/>
    </location>
</feature>
<dbReference type="PANTHER" id="PTHR24421">
    <property type="entry name" value="NITRATE/NITRITE SENSOR PROTEIN NARX-RELATED"/>
    <property type="match status" value="1"/>
</dbReference>
<dbReference type="InterPro" id="IPR050482">
    <property type="entry name" value="Sensor_HK_TwoCompSys"/>
</dbReference>
<dbReference type="Pfam" id="PF07730">
    <property type="entry name" value="HisKA_3"/>
    <property type="match status" value="1"/>
</dbReference>
<evidence type="ECO:0000256" key="5">
    <source>
        <dbReference type="ARBA" id="ARBA00022741"/>
    </source>
</evidence>
<feature type="transmembrane region" description="Helical" evidence="10">
    <location>
        <begin position="43"/>
        <end position="76"/>
    </location>
</feature>
<feature type="domain" description="Histidine kinase/HSP90-like ATPase" evidence="11">
    <location>
        <begin position="348"/>
        <end position="431"/>
    </location>
</feature>
<protein>
    <recommendedName>
        <fullName evidence="2">histidine kinase</fullName>
        <ecNumber evidence="2">2.7.13.3</ecNumber>
    </recommendedName>
</protein>
<evidence type="ECO:0000256" key="10">
    <source>
        <dbReference type="SAM" id="Phobius"/>
    </source>
</evidence>
<evidence type="ECO:0000256" key="9">
    <source>
        <dbReference type="SAM" id="MobiDB-lite"/>
    </source>
</evidence>
<dbReference type="PANTHER" id="PTHR24421:SF10">
    <property type="entry name" value="NITRATE_NITRITE SENSOR PROTEIN NARQ"/>
    <property type="match status" value="1"/>
</dbReference>
<dbReference type="Pfam" id="PF02518">
    <property type="entry name" value="HATPase_c"/>
    <property type="match status" value="1"/>
</dbReference>
<reference evidence="14" key="1">
    <citation type="submission" date="2023-01" db="EMBL/GenBank/DDBJ databases">
        <title>The diversity of Class Acidimicrobiia in South China Sea sediment environments and the proposal of Iamia marina sp. nov., a novel species of the genus Iamia.</title>
        <authorList>
            <person name="He Y."/>
            <person name="Tian X."/>
        </authorList>
    </citation>
    <scope>NUCLEOTIDE SEQUENCE</scope>
    <source>
        <strain evidence="14">DSM 19957</strain>
    </source>
</reference>
<keyword evidence="8" id="KW-0902">Two-component regulatory system</keyword>
<dbReference type="InterPro" id="IPR025828">
    <property type="entry name" value="Put_sensor_dom"/>
</dbReference>
<feature type="transmembrane region" description="Helical" evidence="10">
    <location>
        <begin position="135"/>
        <end position="160"/>
    </location>
</feature>
<feature type="compositionally biased region" description="Pro residues" evidence="9">
    <location>
        <begin position="442"/>
        <end position="451"/>
    </location>
</feature>
<dbReference type="InterPro" id="IPR003594">
    <property type="entry name" value="HATPase_dom"/>
</dbReference>
<keyword evidence="3" id="KW-0597">Phosphoprotein</keyword>
<evidence type="ECO:0000259" key="11">
    <source>
        <dbReference type="Pfam" id="PF02518"/>
    </source>
</evidence>
<evidence type="ECO:0000256" key="7">
    <source>
        <dbReference type="ARBA" id="ARBA00022840"/>
    </source>
</evidence>
<dbReference type="GO" id="GO:0046983">
    <property type="term" value="F:protein dimerization activity"/>
    <property type="evidence" value="ECO:0007669"/>
    <property type="project" value="InterPro"/>
</dbReference>
<evidence type="ECO:0000313" key="14">
    <source>
        <dbReference type="EMBL" id="WCO67346.1"/>
    </source>
</evidence>
<keyword evidence="15" id="KW-1185">Reference proteome</keyword>
<evidence type="ECO:0000259" key="12">
    <source>
        <dbReference type="Pfam" id="PF07730"/>
    </source>
</evidence>
<keyword evidence="10" id="KW-1133">Transmembrane helix</keyword>
<organism evidence="14 15">
    <name type="scientific">Iamia majanohamensis</name>
    <dbReference type="NCBI Taxonomy" id="467976"/>
    <lineage>
        <taxon>Bacteria</taxon>
        <taxon>Bacillati</taxon>
        <taxon>Actinomycetota</taxon>
        <taxon>Acidimicrobiia</taxon>
        <taxon>Acidimicrobiales</taxon>
        <taxon>Iamiaceae</taxon>
        <taxon>Iamia</taxon>
    </lineage>
</organism>
<dbReference type="Gene3D" id="3.30.565.10">
    <property type="entry name" value="Histidine kinase-like ATPase, C-terminal domain"/>
    <property type="match status" value="1"/>
</dbReference>
<dbReference type="GO" id="GO:0005524">
    <property type="term" value="F:ATP binding"/>
    <property type="evidence" value="ECO:0007669"/>
    <property type="project" value="UniProtKB-KW"/>
</dbReference>
<dbReference type="GO" id="GO:0000155">
    <property type="term" value="F:phosphorelay sensor kinase activity"/>
    <property type="evidence" value="ECO:0007669"/>
    <property type="project" value="InterPro"/>
</dbReference>
<dbReference type="InterPro" id="IPR036890">
    <property type="entry name" value="HATPase_C_sf"/>
</dbReference>
<keyword evidence="4" id="KW-0808">Transferase</keyword>
<feature type="domain" description="Putative sensor" evidence="13">
    <location>
        <begin position="35"/>
        <end position="213"/>
    </location>
</feature>
<gene>
    <name evidence="14" type="ORF">PO878_01260</name>
</gene>
<dbReference type="SUPFAM" id="SSF55874">
    <property type="entry name" value="ATPase domain of HSP90 chaperone/DNA topoisomerase II/histidine kinase"/>
    <property type="match status" value="1"/>
</dbReference>
<dbReference type="GO" id="GO:0016020">
    <property type="term" value="C:membrane"/>
    <property type="evidence" value="ECO:0007669"/>
    <property type="project" value="InterPro"/>
</dbReference>
<keyword evidence="10" id="KW-0472">Membrane</keyword>
<dbReference type="Proteomes" id="UP001216390">
    <property type="component" value="Chromosome"/>
</dbReference>
<dbReference type="InterPro" id="IPR011712">
    <property type="entry name" value="Sig_transdc_His_kin_sub3_dim/P"/>
</dbReference>
<keyword evidence="7" id="KW-0067">ATP-binding</keyword>
<dbReference type="AlphaFoldDB" id="A0AAE9YGG2"/>
<dbReference type="KEGG" id="ima:PO878_01260"/>
<dbReference type="Pfam" id="PF13796">
    <property type="entry name" value="Sensor"/>
    <property type="match status" value="1"/>
</dbReference>
<evidence type="ECO:0000256" key="1">
    <source>
        <dbReference type="ARBA" id="ARBA00000085"/>
    </source>
</evidence>
<keyword evidence="10" id="KW-0812">Transmembrane</keyword>
<sequence>MTAATPAPTRVPVARALGQGLVAPLAPRTLVALVHVVVGPPSALVISLPVVLVLAVALGTLPVLPLSALLFALTLVGSRAAGHVERFRIAALTGVQIASPHRPTTGPLWRRALTWLRSGATWKELGYHLVVVPEAVVACAVVVATWSLALSLVLLPAYVAAAPAEQATLLWWTVEPGGEALLAGALGLVVLLTAPWVTRGLSRLGLGMAEGLLGGGEAAVLRAQVDHLAASRADVVVSAEEERRRIERDLHDGAQQRLVALAMTLGMAKEKMDRDPEGARALVEEAHREAKGALVELRDLARGLHPPVLSDRGLRAAIAGLASRAPVPVEVDVALDRRAPPSIEGIAYFVISEALTNVARHSGATRARVRVAESGRDLLVEVSDDGVGGASAERGTGLRGLADRVGAVDGTFLVSSPPGGPTTLRADLPLPAAVDPTRAPAAPVPPTPGAS</sequence>
<evidence type="ECO:0000256" key="3">
    <source>
        <dbReference type="ARBA" id="ARBA00022553"/>
    </source>
</evidence>
<evidence type="ECO:0000256" key="4">
    <source>
        <dbReference type="ARBA" id="ARBA00022679"/>
    </source>
</evidence>
<accession>A0AAE9YGG2</accession>
<dbReference type="Gene3D" id="1.20.5.1930">
    <property type="match status" value="1"/>
</dbReference>
<evidence type="ECO:0000256" key="6">
    <source>
        <dbReference type="ARBA" id="ARBA00022777"/>
    </source>
</evidence>